<evidence type="ECO:0000313" key="3">
    <source>
        <dbReference type="Proteomes" id="UP000018439"/>
    </source>
</evidence>
<proteinExistence type="predicted"/>
<dbReference type="HOGENOM" id="CLU_3304594_0_0_10"/>
<evidence type="ECO:0000313" key="2">
    <source>
        <dbReference type="EMBL" id="EGJ71830.1"/>
    </source>
</evidence>
<keyword evidence="1" id="KW-1133">Transmembrane helix</keyword>
<sequence>MTFFDSLVITFVTLAAVGVVLYLINYYVKDDRASQKQGE</sequence>
<gene>
    <name evidence="2" type="ORF">Bcop_1638</name>
</gene>
<keyword evidence="3" id="KW-1185">Reference proteome</keyword>
<protein>
    <submittedName>
        <fullName evidence="2">Uncharacterized protein</fullName>
    </submittedName>
</protein>
<organism evidence="2 3">
    <name type="scientific">Bacteroides coprosuis DSM 18011</name>
    <dbReference type="NCBI Taxonomy" id="679937"/>
    <lineage>
        <taxon>Bacteria</taxon>
        <taxon>Pseudomonadati</taxon>
        <taxon>Bacteroidota</taxon>
        <taxon>Bacteroidia</taxon>
        <taxon>Bacteroidales</taxon>
        <taxon>Bacteroidaceae</taxon>
        <taxon>Bacteroides</taxon>
    </lineage>
</organism>
<keyword evidence="1" id="KW-0472">Membrane</keyword>
<dbReference type="EMBL" id="CM001167">
    <property type="protein sequence ID" value="EGJ71830.1"/>
    <property type="molecule type" value="Genomic_DNA"/>
</dbReference>
<evidence type="ECO:0000256" key="1">
    <source>
        <dbReference type="SAM" id="Phobius"/>
    </source>
</evidence>
<dbReference type="AlphaFoldDB" id="F3ZQN5"/>
<accession>F3ZQN5</accession>
<name>F3ZQN5_9BACE</name>
<keyword evidence="1" id="KW-0812">Transmembrane</keyword>
<feature type="transmembrane region" description="Helical" evidence="1">
    <location>
        <begin position="6"/>
        <end position="28"/>
    </location>
</feature>
<reference evidence="2 3" key="1">
    <citation type="journal article" date="2011" name="Stand. Genomic Sci.">
        <title>Non-contiguous finished genome sequence of Bacteroides coprosuis type strain (PC139).</title>
        <authorList>
            <person name="Land M."/>
            <person name="Held B."/>
            <person name="Gronow S."/>
            <person name="Abt B."/>
            <person name="Lucas S."/>
            <person name="Del Rio T.G."/>
            <person name="Nolan M."/>
            <person name="Tice H."/>
            <person name="Cheng J.F."/>
            <person name="Pitluck S."/>
            <person name="Liolios K."/>
            <person name="Pagani I."/>
            <person name="Ivanova N."/>
            <person name="Mavromatis K."/>
            <person name="Mikhailova N."/>
            <person name="Pati A."/>
            <person name="Tapia R."/>
            <person name="Han C."/>
            <person name="Goodwin L."/>
            <person name="Chen A."/>
            <person name="Palaniappan K."/>
            <person name="Hauser L."/>
            <person name="Brambilla E.M."/>
            <person name="Rohde M."/>
            <person name="Goker M."/>
            <person name="Detter J.C."/>
            <person name="Woyke T."/>
            <person name="Bristow J."/>
            <person name="Eisen J.A."/>
            <person name="Markowitz V."/>
            <person name="Hugenholtz P."/>
            <person name="Kyrpides N.C."/>
            <person name="Klenk H.P."/>
            <person name="Lapidus A."/>
        </authorList>
    </citation>
    <scope>NUCLEOTIDE SEQUENCE [LARGE SCALE GENOMIC DNA]</scope>
    <source>
        <strain evidence="2 3">DSM 18011</strain>
    </source>
</reference>
<dbReference type="Proteomes" id="UP000018439">
    <property type="component" value="Chromosome"/>
</dbReference>